<evidence type="ECO:0000256" key="7">
    <source>
        <dbReference type="ARBA" id="ARBA00022755"/>
    </source>
</evidence>
<dbReference type="PROSITE" id="PS51553">
    <property type="entry name" value="GMPS_ATP_PPASE"/>
    <property type="match status" value="1"/>
</dbReference>
<accession>A0ABV6YT45</accession>
<keyword evidence="9" id="KW-0315">Glutamine amidotransferase</keyword>
<dbReference type="PANTHER" id="PTHR11922:SF2">
    <property type="entry name" value="GMP SYNTHASE [GLUTAMINE-HYDROLYZING]"/>
    <property type="match status" value="1"/>
</dbReference>
<dbReference type="EC" id="6.3.5.2" evidence="3"/>
<dbReference type="Gene3D" id="3.40.50.620">
    <property type="entry name" value="HUPs"/>
    <property type="match status" value="1"/>
</dbReference>
<dbReference type="Pfam" id="PF00958">
    <property type="entry name" value="GMP_synt_C"/>
    <property type="match status" value="1"/>
</dbReference>
<dbReference type="Gene3D" id="3.30.300.10">
    <property type="match status" value="1"/>
</dbReference>
<evidence type="ECO:0000256" key="1">
    <source>
        <dbReference type="ARBA" id="ARBA00002332"/>
    </source>
</evidence>
<dbReference type="Proteomes" id="UP001594351">
    <property type="component" value="Unassembled WGS sequence"/>
</dbReference>
<dbReference type="SUPFAM" id="SSF54810">
    <property type="entry name" value="GMP synthetase C-terminal dimerisation domain"/>
    <property type="match status" value="1"/>
</dbReference>
<organism evidence="12 13">
    <name type="scientific">candidate division CSSED10-310 bacterium</name>
    <dbReference type="NCBI Taxonomy" id="2855610"/>
    <lineage>
        <taxon>Bacteria</taxon>
        <taxon>Bacteria division CSSED10-310</taxon>
    </lineage>
</organism>
<comment type="function">
    <text evidence="1">Catalyzes the synthesis of GMP from XMP.</text>
</comment>
<keyword evidence="6 10" id="KW-0332">GMP biosynthesis</keyword>
<protein>
    <recommendedName>
        <fullName evidence="3">GMP synthase (glutamine-hydrolyzing)</fullName>
        <ecNumber evidence="3">6.3.5.2</ecNumber>
    </recommendedName>
</protein>
<evidence type="ECO:0000259" key="11">
    <source>
        <dbReference type="PROSITE" id="PS51553"/>
    </source>
</evidence>
<dbReference type="CDD" id="cd01997">
    <property type="entry name" value="GMP_synthase_C"/>
    <property type="match status" value="1"/>
</dbReference>
<feature type="binding site" evidence="10">
    <location>
        <begin position="28"/>
        <end position="34"/>
    </location>
    <ligand>
        <name>ATP</name>
        <dbReference type="ChEBI" id="CHEBI:30616"/>
    </ligand>
</feature>
<keyword evidence="4" id="KW-0436">Ligase</keyword>
<name>A0ABV6YT45_UNCC1</name>
<keyword evidence="13" id="KW-1185">Reference proteome</keyword>
<dbReference type="EMBL" id="JBHPBY010000035">
    <property type="protein sequence ID" value="MFC1849379.1"/>
    <property type="molecule type" value="Genomic_DNA"/>
</dbReference>
<evidence type="ECO:0000256" key="8">
    <source>
        <dbReference type="ARBA" id="ARBA00022840"/>
    </source>
</evidence>
<dbReference type="SUPFAM" id="SSF52402">
    <property type="entry name" value="Adenine nucleotide alpha hydrolases-like"/>
    <property type="match status" value="1"/>
</dbReference>
<keyword evidence="5 10" id="KW-0547">Nucleotide-binding</keyword>
<evidence type="ECO:0000256" key="3">
    <source>
        <dbReference type="ARBA" id="ARBA00012746"/>
    </source>
</evidence>
<feature type="domain" description="GMPS ATP-PPase" evidence="11">
    <location>
        <begin position="1"/>
        <end position="190"/>
    </location>
</feature>
<sequence>MNHQQFIEEQIAYIRETVGEEIAVNALSGGVDSSVVTVLGHRALGNRFKTFFIDNALMREGEPERVVRMFANMGIFVGLVNARAEFLGNLKGLTDPEEKRNAITDTFYAKVFAKIVRDLGARFLLHGTILTDIEETVAGIKRQHNILAQLGIDPEQEYGYQVLEPLKTLRKDGVRQVARILELPSKITERIPFPGPALATRIVGEVTAERLDTIREATKIVEEELRDSSAFQYLAVLLNDKATGIRNNEREFGHIVVVRCIDSVDARTATPVELSWDKLHRLCERITHIKGVNRCLYDLTPKPPATVEYI</sequence>
<dbReference type="InterPro" id="IPR014729">
    <property type="entry name" value="Rossmann-like_a/b/a_fold"/>
</dbReference>
<dbReference type="PANTHER" id="PTHR11922">
    <property type="entry name" value="GMP SYNTHASE-RELATED"/>
    <property type="match status" value="1"/>
</dbReference>
<proteinExistence type="predicted"/>
<evidence type="ECO:0000256" key="4">
    <source>
        <dbReference type="ARBA" id="ARBA00022598"/>
    </source>
</evidence>
<keyword evidence="8 10" id="KW-0067">ATP-binding</keyword>
<evidence type="ECO:0000313" key="13">
    <source>
        <dbReference type="Proteomes" id="UP001594351"/>
    </source>
</evidence>
<gene>
    <name evidence="12" type="ORF">ACFL27_04135</name>
</gene>
<comment type="caution">
    <text evidence="12">The sequence shown here is derived from an EMBL/GenBank/DDBJ whole genome shotgun (WGS) entry which is preliminary data.</text>
</comment>
<comment type="pathway">
    <text evidence="2">Purine metabolism; GMP biosynthesis; GMP from XMP (L-Gln route): step 1/1.</text>
</comment>
<evidence type="ECO:0000256" key="5">
    <source>
        <dbReference type="ARBA" id="ARBA00022741"/>
    </source>
</evidence>
<reference evidence="12 13" key="1">
    <citation type="submission" date="2024-09" db="EMBL/GenBank/DDBJ databases">
        <title>Laminarin stimulates single cell rates of sulfate reduction while oxygen inhibits transcriptomic activity in coastal marine sediment.</title>
        <authorList>
            <person name="Lindsay M."/>
            <person name="Orcutt B."/>
            <person name="Emerson D."/>
            <person name="Stepanauskas R."/>
            <person name="D'Angelo T."/>
        </authorList>
    </citation>
    <scope>NUCLEOTIDE SEQUENCE [LARGE SCALE GENOMIC DNA]</scope>
    <source>
        <strain evidence="12">SAG AM-311-K15</strain>
    </source>
</reference>
<dbReference type="InterPro" id="IPR001674">
    <property type="entry name" value="GMP_synth_C"/>
</dbReference>
<keyword evidence="7 10" id="KW-0658">Purine biosynthesis</keyword>
<evidence type="ECO:0000313" key="12">
    <source>
        <dbReference type="EMBL" id="MFC1849379.1"/>
    </source>
</evidence>
<dbReference type="InterPro" id="IPR025777">
    <property type="entry name" value="GMPS_ATP_PPase_dom"/>
</dbReference>
<evidence type="ECO:0000256" key="6">
    <source>
        <dbReference type="ARBA" id="ARBA00022749"/>
    </source>
</evidence>
<evidence type="ECO:0000256" key="2">
    <source>
        <dbReference type="ARBA" id="ARBA00005153"/>
    </source>
</evidence>
<evidence type="ECO:0000256" key="10">
    <source>
        <dbReference type="PROSITE-ProRule" id="PRU00886"/>
    </source>
</evidence>
<evidence type="ECO:0000256" key="9">
    <source>
        <dbReference type="ARBA" id="ARBA00022962"/>
    </source>
</evidence>